<keyword evidence="2" id="KW-1185">Reference proteome</keyword>
<accession>A0ACC0BL73</accession>
<gene>
    <name evidence="1" type="ORF">M9H77_13722</name>
</gene>
<dbReference type="EMBL" id="CM044703">
    <property type="protein sequence ID" value="KAI5673358.1"/>
    <property type="molecule type" value="Genomic_DNA"/>
</dbReference>
<protein>
    <submittedName>
        <fullName evidence="1">Uncharacterized protein</fullName>
    </submittedName>
</protein>
<comment type="caution">
    <text evidence="1">The sequence shown here is derived from an EMBL/GenBank/DDBJ whole genome shotgun (WGS) entry which is preliminary data.</text>
</comment>
<organism evidence="1 2">
    <name type="scientific">Catharanthus roseus</name>
    <name type="common">Madagascar periwinkle</name>
    <name type="synonym">Vinca rosea</name>
    <dbReference type="NCBI Taxonomy" id="4058"/>
    <lineage>
        <taxon>Eukaryota</taxon>
        <taxon>Viridiplantae</taxon>
        <taxon>Streptophyta</taxon>
        <taxon>Embryophyta</taxon>
        <taxon>Tracheophyta</taxon>
        <taxon>Spermatophyta</taxon>
        <taxon>Magnoliopsida</taxon>
        <taxon>eudicotyledons</taxon>
        <taxon>Gunneridae</taxon>
        <taxon>Pentapetalae</taxon>
        <taxon>asterids</taxon>
        <taxon>lamiids</taxon>
        <taxon>Gentianales</taxon>
        <taxon>Apocynaceae</taxon>
        <taxon>Rauvolfioideae</taxon>
        <taxon>Vinceae</taxon>
        <taxon>Catharanthinae</taxon>
        <taxon>Catharanthus</taxon>
    </lineage>
</organism>
<evidence type="ECO:0000313" key="2">
    <source>
        <dbReference type="Proteomes" id="UP001060085"/>
    </source>
</evidence>
<sequence>MMQRQSPPKHRHDGTSPLPLGMDWSPPPKKWAGRETVWPHDPHTGWSYCVNIPSWVVRPKSRDSDPIVFYRVLVGIQSPEGITTSRMVLRRFNDFLKFHSALKNAFPRKNLAPAPPKGLLRMKTKALLEERRRSLEEWMTKLLSDIDVSRSFVVASFLELEAAARSSFQDENQQSAGSNPSANSSIISSEMYPNSSSSVLAGSSSLASDYGSDTGYEASDFGTASIGRDNNSEVGTEDHLSVDEDLTSPIDKFMKYGMSNIDEGLFMGEAILEQLEGLPKHKSHAREVGSVTETNLCDENGRHAANFSGESNGSDVSSQKGSESSNLAFPSMNVNGPIDLPRVAENSRTAENFRNMDLQLPDDVQLVLPVDQGHKMNRVLMTMQRRLLTAKTDMEDLISRLNQEIAVKEYLATKVKDLEVELETTKQKSKENIEQAIMIERERVTQMQWDMEELRRKSLEMELKLNSREDQKAETVFANLSNGREKDSLPTELDMRRQQLEDLLKRHQELEMKSKADIKVLVKEVKSLRGCQAELKQQLNRSLEEKSKIEMLFQEEKLKNERISTSWEKLLRKCESLHNQLQECRVKLLIDDEKDQIMGFPTSSLPGDNVEALDDQINLLLSEVQQLSSDVDSVNGVDEEPTTTEEESFRESRKMLVNIFVEYGRLVKQVNSVGRYAIRMKMERDSEEVSNNIVQNAVLDT</sequence>
<name>A0ACC0BL73_CATRO</name>
<reference evidence="2" key="1">
    <citation type="journal article" date="2023" name="Nat. Plants">
        <title>Single-cell RNA sequencing provides a high-resolution roadmap for understanding the multicellular compartmentation of specialized metabolism.</title>
        <authorList>
            <person name="Sun S."/>
            <person name="Shen X."/>
            <person name="Li Y."/>
            <person name="Li Y."/>
            <person name="Wang S."/>
            <person name="Li R."/>
            <person name="Zhang H."/>
            <person name="Shen G."/>
            <person name="Guo B."/>
            <person name="Wei J."/>
            <person name="Xu J."/>
            <person name="St-Pierre B."/>
            <person name="Chen S."/>
            <person name="Sun C."/>
        </authorList>
    </citation>
    <scope>NUCLEOTIDE SEQUENCE [LARGE SCALE GENOMIC DNA]</scope>
</reference>
<dbReference type="Proteomes" id="UP001060085">
    <property type="component" value="Linkage Group LG03"/>
</dbReference>
<proteinExistence type="predicted"/>
<evidence type="ECO:0000313" key="1">
    <source>
        <dbReference type="EMBL" id="KAI5673358.1"/>
    </source>
</evidence>